<evidence type="ECO:0000313" key="2">
    <source>
        <dbReference type="EMBL" id="SHI80414.1"/>
    </source>
</evidence>
<name>A0A1M6E4E5_9RHOB</name>
<accession>A0A1M6E4E5</accession>
<dbReference type="PANTHER" id="PTHR39175:SF1">
    <property type="entry name" value="FAMILY PROTEIN, PUTATIVE (AFU_ORTHOLOGUE AFUA_3G15060)-RELATED"/>
    <property type="match status" value="1"/>
</dbReference>
<dbReference type="InterPro" id="IPR004360">
    <property type="entry name" value="Glyas_Fos-R_dOase_dom"/>
</dbReference>
<dbReference type="Proteomes" id="UP000184292">
    <property type="component" value="Unassembled WGS sequence"/>
</dbReference>
<feature type="domain" description="VOC" evidence="1">
    <location>
        <begin position="4"/>
        <end position="118"/>
    </location>
</feature>
<sequence length="121" mass="12843">MILGLDHVQLAMPEGGEDAARAFFVGLLGMAEVEKPAALAGRGGLWLRGGDAVLHLGVEAPFAPARKAHPAFVVGALDEVRARLEAAGLAVRPDADLPGIRRVFVEDPFGNRIELLERARD</sequence>
<organism evidence="2 3">
    <name type="scientific">Wenxinia saemankumensis</name>
    <dbReference type="NCBI Taxonomy" id="1447782"/>
    <lineage>
        <taxon>Bacteria</taxon>
        <taxon>Pseudomonadati</taxon>
        <taxon>Pseudomonadota</taxon>
        <taxon>Alphaproteobacteria</taxon>
        <taxon>Rhodobacterales</taxon>
        <taxon>Roseobacteraceae</taxon>
        <taxon>Wenxinia</taxon>
    </lineage>
</organism>
<dbReference type="RefSeq" id="WP_073328705.1">
    <property type="nucleotide sequence ID" value="NZ_FQYO01000003.1"/>
</dbReference>
<gene>
    <name evidence="2" type="ORF">SAMN05444417_1799</name>
</gene>
<dbReference type="Gene3D" id="3.10.180.10">
    <property type="entry name" value="2,3-Dihydroxybiphenyl 1,2-Dioxygenase, domain 1"/>
    <property type="match status" value="1"/>
</dbReference>
<keyword evidence="2" id="KW-0560">Oxidoreductase</keyword>
<proteinExistence type="predicted"/>
<dbReference type="PROSITE" id="PS51819">
    <property type="entry name" value="VOC"/>
    <property type="match status" value="1"/>
</dbReference>
<dbReference type="GO" id="GO:0051213">
    <property type="term" value="F:dioxygenase activity"/>
    <property type="evidence" value="ECO:0007669"/>
    <property type="project" value="UniProtKB-KW"/>
</dbReference>
<dbReference type="SUPFAM" id="SSF54593">
    <property type="entry name" value="Glyoxalase/Bleomycin resistance protein/Dihydroxybiphenyl dioxygenase"/>
    <property type="match status" value="1"/>
</dbReference>
<keyword evidence="3" id="KW-1185">Reference proteome</keyword>
<reference evidence="2 3" key="1">
    <citation type="submission" date="2016-11" db="EMBL/GenBank/DDBJ databases">
        <authorList>
            <person name="Jaros S."/>
            <person name="Januszkiewicz K."/>
            <person name="Wedrychowicz H."/>
        </authorList>
    </citation>
    <scope>NUCLEOTIDE SEQUENCE [LARGE SCALE GENOMIC DNA]</scope>
    <source>
        <strain evidence="2 3">DSM 100565</strain>
    </source>
</reference>
<dbReference type="EMBL" id="FQYO01000003">
    <property type="protein sequence ID" value="SHI80414.1"/>
    <property type="molecule type" value="Genomic_DNA"/>
</dbReference>
<evidence type="ECO:0000313" key="3">
    <source>
        <dbReference type="Proteomes" id="UP000184292"/>
    </source>
</evidence>
<dbReference type="AlphaFoldDB" id="A0A1M6E4E5"/>
<evidence type="ECO:0000259" key="1">
    <source>
        <dbReference type="PROSITE" id="PS51819"/>
    </source>
</evidence>
<dbReference type="STRING" id="1447782.SAMN05444417_1799"/>
<dbReference type="InterPro" id="IPR029068">
    <property type="entry name" value="Glyas_Bleomycin-R_OHBP_Dase"/>
</dbReference>
<dbReference type="Pfam" id="PF00903">
    <property type="entry name" value="Glyoxalase"/>
    <property type="match status" value="1"/>
</dbReference>
<keyword evidence="2" id="KW-0223">Dioxygenase</keyword>
<dbReference type="PANTHER" id="PTHR39175">
    <property type="entry name" value="FAMILY PROTEIN, PUTATIVE (AFU_ORTHOLOGUE AFUA_3G15060)-RELATED"/>
    <property type="match status" value="1"/>
</dbReference>
<protein>
    <submittedName>
        <fullName evidence="2">Catechol 2,3-dioxygenase</fullName>
    </submittedName>
</protein>
<dbReference type="InterPro" id="IPR037523">
    <property type="entry name" value="VOC_core"/>
</dbReference>
<dbReference type="OrthoDB" id="9813630at2"/>